<evidence type="ECO:0000256" key="1">
    <source>
        <dbReference type="ARBA" id="ARBA00007749"/>
    </source>
</evidence>
<dbReference type="SMART" id="SM00849">
    <property type="entry name" value="Lactamase_B"/>
    <property type="match status" value="1"/>
</dbReference>
<gene>
    <name evidence="6" type="ORF">Psi01_74660</name>
</gene>
<sequence length="253" mass="27457">MCGVKVHHLNCGTMLPPASPRMVAHCLLIETGGDLVLVDTGFAVGEDRLTRGFTRMVRPTLDPAEAALNQIRKLGLDPGDVRHIVLTHLDPDHAGGLRDFPRARVHLHASELAAAVHPATAGERRRYLSAQWAHHPDWMTYDDAGEELFGLRARPLEGVDGLALVPLAGHSRGHSGVAVDTGAGWLLHAGDAYYFHGEIGTPPRCPLVLRAAQRAVAVDYARRVANLARLRELPSQVEVFSAHDALELARHQA</sequence>
<name>A0A8J3SLW5_9ACTN</name>
<evidence type="ECO:0000256" key="4">
    <source>
        <dbReference type="ARBA" id="ARBA00022833"/>
    </source>
</evidence>
<dbReference type="Proteomes" id="UP000619788">
    <property type="component" value="Unassembled WGS sequence"/>
</dbReference>
<proteinExistence type="inferred from homology"/>
<comment type="caution">
    <text evidence="6">The sequence shown here is derived from an EMBL/GenBank/DDBJ whole genome shotgun (WGS) entry which is preliminary data.</text>
</comment>
<evidence type="ECO:0000259" key="5">
    <source>
        <dbReference type="SMART" id="SM00849"/>
    </source>
</evidence>
<evidence type="ECO:0000313" key="6">
    <source>
        <dbReference type="EMBL" id="GIH96836.1"/>
    </source>
</evidence>
<dbReference type="InterPro" id="IPR001279">
    <property type="entry name" value="Metallo-B-lactamas"/>
</dbReference>
<dbReference type="PANTHER" id="PTHR42978:SF3">
    <property type="entry name" value="BLR3078 PROTEIN"/>
    <property type="match status" value="1"/>
</dbReference>
<keyword evidence="3" id="KW-0378">Hydrolase</keyword>
<dbReference type="PANTHER" id="PTHR42978">
    <property type="entry name" value="QUORUM-QUENCHING LACTONASE YTNP-RELATED-RELATED"/>
    <property type="match status" value="1"/>
</dbReference>
<accession>A0A8J3SLW5</accession>
<dbReference type="AlphaFoldDB" id="A0A8J3SLW5"/>
<organism evidence="6 7">
    <name type="scientific">Planobispora siamensis</name>
    <dbReference type="NCBI Taxonomy" id="936338"/>
    <lineage>
        <taxon>Bacteria</taxon>
        <taxon>Bacillati</taxon>
        <taxon>Actinomycetota</taxon>
        <taxon>Actinomycetes</taxon>
        <taxon>Streptosporangiales</taxon>
        <taxon>Streptosporangiaceae</taxon>
        <taxon>Planobispora</taxon>
    </lineage>
</organism>
<dbReference type="EMBL" id="BOOJ01000072">
    <property type="protein sequence ID" value="GIH96836.1"/>
    <property type="molecule type" value="Genomic_DNA"/>
</dbReference>
<keyword evidence="2" id="KW-0479">Metal-binding</keyword>
<evidence type="ECO:0000256" key="2">
    <source>
        <dbReference type="ARBA" id="ARBA00022723"/>
    </source>
</evidence>
<protein>
    <submittedName>
        <fullName evidence="6">MBL fold metallo-hydrolase</fullName>
    </submittedName>
</protein>
<dbReference type="Pfam" id="PF00753">
    <property type="entry name" value="Lactamase_B"/>
    <property type="match status" value="1"/>
</dbReference>
<dbReference type="InterPro" id="IPR051013">
    <property type="entry name" value="MBL_superfamily_lactonases"/>
</dbReference>
<keyword evidence="7" id="KW-1185">Reference proteome</keyword>
<reference evidence="6 7" key="1">
    <citation type="submission" date="2021-01" db="EMBL/GenBank/DDBJ databases">
        <title>Whole genome shotgun sequence of Planobispora siamensis NBRC 107568.</title>
        <authorList>
            <person name="Komaki H."/>
            <person name="Tamura T."/>
        </authorList>
    </citation>
    <scope>NUCLEOTIDE SEQUENCE [LARGE SCALE GENOMIC DNA]</scope>
    <source>
        <strain evidence="6 7">NBRC 107568</strain>
    </source>
</reference>
<dbReference type="CDD" id="cd07742">
    <property type="entry name" value="metallo-hydrolase-like_MBL-fold"/>
    <property type="match status" value="1"/>
</dbReference>
<dbReference type="GO" id="GO:0016787">
    <property type="term" value="F:hydrolase activity"/>
    <property type="evidence" value="ECO:0007669"/>
    <property type="project" value="UniProtKB-KW"/>
</dbReference>
<evidence type="ECO:0000256" key="3">
    <source>
        <dbReference type="ARBA" id="ARBA00022801"/>
    </source>
</evidence>
<evidence type="ECO:0000313" key="7">
    <source>
        <dbReference type="Proteomes" id="UP000619788"/>
    </source>
</evidence>
<comment type="similarity">
    <text evidence="1">Belongs to the metallo-beta-lactamase superfamily.</text>
</comment>
<dbReference type="SUPFAM" id="SSF56281">
    <property type="entry name" value="Metallo-hydrolase/oxidoreductase"/>
    <property type="match status" value="1"/>
</dbReference>
<dbReference type="InterPro" id="IPR036866">
    <property type="entry name" value="RibonucZ/Hydroxyglut_hydro"/>
</dbReference>
<dbReference type="GO" id="GO:0046872">
    <property type="term" value="F:metal ion binding"/>
    <property type="evidence" value="ECO:0007669"/>
    <property type="project" value="UniProtKB-KW"/>
</dbReference>
<dbReference type="Gene3D" id="3.60.15.10">
    <property type="entry name" value="Ribonuclease Z/Hydroxyacylglutathione hydrolase-like"/>
    <property type="match status" value="1"/>
</dbReference>
<feature type="domain" description="Metallo-beta-lactamase" evidence="5">
    <location>
        <begin position="23"/>
        <end position="243"/>
    </location>
</feature>
<keyword evidence="4" id="KW-0862">Zinc</keyword>